<evidence type="ECO:0000313" key="2">
    <source>
        <dbReference type="Proteomes" id="UP000324222"/>
    </source>
</evidence>
<dbReference type="Proteomes" id="UP000324222">
    <property type="component" value="Unassembled WGS sequence"/>
</dbReference>
<proteinExistence type="predicted"/>
<name>A0A5B7J753_PORTR</name>
<dbReference type="EMBL" id="VSRR010089718">
    <property type="protein sequence ID" value="MPC91992.1"/>
    <property type="molecule type" value="Genomic_DNA"/>
</dbReference>
<dbReference type="AlphaFoldDB" id="A0A5B7J753"/>
<organism evidence="1 2">
    <name type="scientific">Portunus trituberculatus</name>
    <name type="common">Swimming crab</name>
    <name type="synonym">Neptunus trituberculatus</name>
    <dbReference type="NCBI Taxonomy" id="210409"/>
    <lineage>
        <taxon>Eukaryota</taxon>
        <taxon>Metazoa</taxon>
        <taxon>Ecdysozoa</taxon>
        <taxon>Arthropoda</taxon>
        <taxon>Crustacea</taxon>
        <taxon>Multicrustacea</taxon>
        <taxon>Malacostraca</taxon>
        <taxon>Eumalacostraca</taxon>
        <taxon>Eucarida</taxon>
        <taxon>Decapoda</taxon>
        <taxon>Pleocyemata</taxon>
        <taxon>Brachyura</taxon>
        <taxon>Eubrachyura</taxon>
        <taxon>Portunoidea</taxon>
        <taxon>Portunidae</taxon>
        <taxon>Portuninae</taxon>
        <taxon>Portunus</taxon>
    </lineage>
</organism>
<gene>
    <name evidence="1" type="ORF">E2C01_087060</name>
</gene>
<sequence length="94" mass="9619">MVLSMLVLPSYIRELSGFGVGNIVGVGGGSSAGVGYAGGRCQVVTVTSASGGVLELRLAAMRVGGWMRGRRPCQVAIPACTDHRRSPASDTLRG</sequence>
<protein>
    <submittedName>
        <fullName evidence="1">Uncharacterized protein</fullName>
    </submittedName>
</protein>
<keyword evidence="2" id="KW-1185">Reference proteome</keyword>
<evidence type="ECO:0000313" key="1">
    <source>
        <dbReference type="EMBL" id="MPC91992.1"/>
    </source>
</evidence>
<comment type="caution">
    <text evidence="1">The sequence shown here is derived from an EMBL/GenBank/DDBJ whole genome shotgun (WGS) entry which is preliminary data.</text>
</comment>
<reference evidence="1 2" key="1">
    <citation type="submission" date="2019-05" db="EMBL/GenBank/DDBJ databases">
        <title>Another draft genome of Portunus trituberculatus and its Hox gene families provides insights of decapod evolution.</title>
        <authorList>
            <person name="Jeong J.-H."/>
            <person name="Song I."/>
            <person name="Kim S."/>
            <person name="Choi T."/>
            <person name="Kim D."/>
            <person name="Ryu S."/>
            <person name="Kim W."/>
        </authorList>
    </citation>
    <scope>NUCLEOTIDE SEQUENCE [LARGE SCALE GENOMIC DNA]</scope>
    <source>
        <tissue evidence="1">Muscle</tissue>
    </source>
</reference>
<accession>A0A5B7J753</accession>